<keyword evidence="5" id="KW-0560">Oxidoreductase</keyword>
<dbReference type="EMBL" id="JACEIK010002404">
    <property type="protein sequence ID" value="MCD9560953.1"/>
    <property type="molecule type" value="Genomic_DNA"/>
</dbReference>
<dbReference type="Pfam" id="PF04030">
    <property type="entry name" value="ALO"/>
    <property type="match status" value="1"/>
</dbReference>
<dbReference type="Gene3D" id="3.30.70.2520">
    <property type="match status" value="1"/>
</dbReference>
<comment type="catalytic activity">
    <reaction evidence="6">
        <text>L-gulono-1,4-lactone + O2 = L-ascorbate + H2O2 + H(+)</text>
        <dbReference type="Rhea" id="RHEA:32363"/>
        <dbReference type="ChEBI" id="CHEBI:15378"/>
        <dbReference type="ChEBI" id="CHEBI:15379"/>
        <dbReference type="ChEBI" id="CHEBI:16240"/>
        <dbReference type="ChEBI" id="CHEBI:17587"/>
        <dbReference type="ChEBI" id="CHEBI:38290"/>
        <dbReference type="EC" id="1.1.3.8"/>
    </reaction>
</comment>
<dbReference type="InterPro" id="IPR016166">
    <property type="entry name" value="FAD-bd_PCMH"/>
</dbReference>
<dbReference type="NCBIfam" id="TIGR01677">
    <property type="entry name" value="pln_FAD_oxido"/>
    <property type="match status" value="1"/>
</dbReference>
<dbReference type="PROSITE" id="PS51387">
    <property type="entry name" value="FAD_PCMH"/>
    <property type="match status" value="1"/>
</dbReference>
<comment type="caution">
    <text evidence="9">The sequence shown here is derived from an EMBL/GenBank/DDBJ whole genome shotgun (WGS) entry which is preliminary data.</text>
</comment>
<proteinExistence type="inferred from homology"/>
<dbReference type="InterPro" id="IPR016169">
    <property type="entry name" value="FAD-bd_PCMH_sub2"/>
</dbReference>
<comment type="similarity">
    <text evidence="2">Belongs to the oxygen-dependent FAD-linked oxidoreductase family.</text>
</comment>
<dbReference type="InterPro" id="IPR007173">
    <property type="entry name" value="ALO_C"/>
</dbReference>
<dbReference type="InterPro" id="IPR010031">
    <property type="entry name" value="FAD_lactone_oxidase-like"/>
</dbReference>
<sequence>MMSYLLWLCPRGYYLVLVWTLLTISSAMPPPNPVKCNDDVNSSDCVLSNSYGIWGDRQTCRAPKVVYPTTEEQLRQELANANKNNLKVKVVTRFSHTIPKLACPDRNSKYSVFISTEKYDSTVDINMEKHTVTADAGVGLRKLIDTIEKAGLSLVAAPYWEGVTVAGLISTGAHGSSWWGRGGAVHDHVIGLSLIVAAREFEGYAKIVRLTPQDPLFNAATVSLGLLGIISKVTFQLEPAFKRSVRLNFTNDSDIEEEFMEHARKNEFGDIQWYPSRQTAVYRYDNRVPLNTSGDGVNDFLGFQSNPILLSKSVRATEKGFENTRNVGGKCTMASSFVAYKKLIANGFKNNKLIFTAYPVVGHQAKMQTAGSCLYSSPIDITSTCAWDPRINGLFFYESTAKFPASKFGAFIRDLKKLRDLVKPESMCGVDMYNGFLFRFIKASAAYLGQDEDSVVVDFNYYRASDALTPRLNQDIWEEIEQIAFVKYGAKPHWAKNRNVAFLDVQKKYPKFNKFVAAKNELDPKNMFSSEWSDEILFGKQEGLLNQGDGCALEGLCICSEDRHCSPSKGYFCKPGLVYQQARVCRFSPTSTS</sequence>
<evidence type="ECO:0000256" key="1">
    <source>
        <dbReference type="ARBA" id="ARBA00005147"/>
    </source>
</evidence>
<dbReference type="PANTHER" id="PTHR13878">
    <property type="entry name" value="GULONOLACTONE OXIDASE"/>
    <property type="match status" value="1"/>
</dbReference>
<feature type="domain" description="FAD-binding PCMH-type" evidence="8">
    <location>
        <begin position="58"/>
        <end position="240"/>
    </location>
</feature>
<organism evidence="9 10">
    <name type="scientific">Datura stramonium</name>
    <name type="common">Jimsonweed</name>
    <name type="synonym">Common thornapple</name>
    <dbReference type="NCBI Taxonomy" id="4076"/>
    <lineage>
        <taxon>Eukaryota</taxon>
        <taxon>Viridiplantae</taxon>
        <taxon>Streptophyta</taxon>
        <taxon>Embryophyta</taxon>
        <taxon>Tracheophyta</taxon>
        <taxon>Spermatophyta</taxon>
        <taxon>Magnoliopsida</taxon>
        <taxon>eudicotyledons</taxon>
        <taxon>Gunneridae</taxon>
        <taxon>Pentapetalae</taxon>
        <taxon>asterids</taxon>
        <taxon>lamiids</taxon>
        <taxon>Solanales</taxon>
        <taxon>Solanaceae</taxon>
        <taxon>Solanoideae</taxon>
        <taxon>Datureae</taxon>
        <taxon>Datura</taxon>
    </lineage>
</organism>
<evidence type="ECO:0000256" key="7">
    <source>
        <dbReference type="SAM" id="SignalP"/>
    </source>
</evidence>
<dbReference type="Pfam" id="PF01565">
    <property type="entry name" value="FAD_binding_4"/>
    <property type="match status" value="1"/>
</dbReference>
<dbReference type="Pfam" id="PF22906">
    <property type="entry name" value="GULLO2-like_3rd"/>
    <property type="match status" value="1"/>
</dbReference>
<dbReference type="Proteomes" id="UP000823775">
    <property type="component" value="Unassembled WGS sequence"/>
</dbReference>
<protein>
    <recommendedName>
        <fullName evidence="3">L-gulonolactone oxidase</fullName>
        <ecNumber evidence="3">1.1.3.8</ecNumber>
    </recommendedName>
</protein>
<evidence type="ECO:0000256" key="2">
    <source>
        <dbReference type="ARBA" id="ARBA00005466"/>
    </source>
</evidence>
<comment type="pathway">
    <text evidence="1">Cofactor biosynthesis; L-ascorbate biosynthesis.</text>
</comment>
<keyword evidence="4" id="KW-0060">Ascorbate biosynthesis</keyword>
<evidence type="ECO:0000313" key="9">
    <source>
        <dbReference type="EMBL" id="MCD9560953.1"/>
    </source>
</evidence>
<evidence type="ECO:0000256" key="4">
    <source>
        <dbReference type="ARBA" id="ARBA00022644"/>
    </source>
</evidence>
<evidence type="ECO:0000256" key="3">
    <source>
        <dbReference type="ARBA" id="ARBA00013121"/>
    </source>
</evidence>
<dbReference type="Gene3D" id="3.30.465.10">
    <property type="match status" value="1"/>
</dbReference>
<feature type="signal peptide" evidence="7">
    <location>
        <begin position="1"/>
        <end position="27"/>
    </location>
</feature>
<name>A0ABS8UQ28_DATST</name>
<dbReference type="PANTHER" id="PTHR13878:SF125">
    <property type="entry name" value="L-GULONOLACTONE OXIDASE 3"/>
    <property type="match status" value="1"/>
</dbReference>
<dbReference type="InterPro" id="IPR006094">
    <property type="entry name" value="Oxid_FAD_bind_N"/>
</dbReference>
<evidence type="ECO:0000256" key="5">
    <source>
        <dbReference type="ARBA" id="ARBA00023002"/>
    </source>
</evidence>
<dbReference type="InterPro" id="IPR050432">
    <property type="entry name" value="FAD-linked_Oxidoreductases_BP"/>
</dbReference>
<reference evidence="9 10" key="1">
    <citation type="journal article" date="2021" name="BMC Genomics">
        <title>Datura genome reveals duplications of psychoactive alkaloid biosynthetic genes and high mutation rate following tissue culture.</title>
        <authorList>
            <person name="Rajewski A."/>
            <person name="Carter-House D."/>
            <person name="Stajich J."/>
            <person name="Litt A."/>
        </authorList>
    </citation>
    <scope>NUCLEOTIDE SEQUENCE [LARGE SCALE GENOMIC DNA]</scope>
    <source>
        <strain evidence="9">AR-01</strain>
    </source>
</reference>
<dbReference type="SUPFAM" id="SSF56176">
    <property type="entry name" value="FAD-binding/transporter-associated domain-like"/>
    <property type="match status" value="1"/>
</dbReference>
<dbReference type="EC" id="1.1.3.8" evidence="3"/>
<feature type="chain" id="PRO_5045605370" description="L-gulonolactone oxidase" evidence="7">
    <location>
        <begin position="28"/>
        <end position="593"/>
    </location>
</feature>
<dbReference type="InterPro" id="IPR036318">
    <property type="entry name" value="FAD-bd_PCMH-like_sf"/>
</dbReference>
<dbReference type="InterPro" id="IPR055154">
    <property type="entry name" value="GULLO2-like_C"/>
</dbReference>
<evidence type="ECO:0000256" key="6">
    <source>
        <dbReference type="ARBA" id="ARBA00048083"/>
    </source>
</evidence>
<evidence type="ECO:0000313" key="10">
    <source>
        <dbReference type="Proteomes" id="UP000823775"/>
    </source>
</evidence>
<keyword evidence="7" id="KW-0732">Signal</keyword>
<gene>
    <name evidence="9" type="primary">GULLO3_1</name>
    <name evidence="9" type="ORF">HAX54_019818</name>
</gene>
<evidence type="ECO:0000259" key="8">
    <source>
        <dbReference type="PROSITE" id="PS51387"/>
    </source>
</evidence>
<keyword evidence="10" id="KW-1185">Reference proteome</keyword>
<dbReference type="PIRSF" id="PIRSF000136">
    <property type="entry name" value="LGO_GLO"/>
    <property type="match status" value="1"/>
</dbReference>
<dbReference type="InterPro" id="IPR010030">
    <property type="entry name" value="GULO_Plant"/>
</dbReference>
<accession>A0ABS8UQ28</accession>